<dbReference type="Pfam" id="PF11155">
    <property type="entry name" value="DUF2935"/>
    <property type="match status" value="2"/>
</dbReference>
<sequence length="220" mass="25386">MSETLPDNSPIMINFARESYQVASSYFKFEGTLQSLRILNKVNLNLTPTYLNGTLNENQEYLRLLNYYVLGKKADELSLVRLLDLWLEDQLGHALLLQNSLDPIEIPLAKEAEFFIQGFRAHMVKNHTIKGYLRFLENGFPGHQLFSKQVGETVAGFNQLVEKVILLYKNDNVFNRTTLRFLEHHFPESCYFLIKLANFEPELKALAKCSLTKPSFHSLP</sequence>
<comment type="caution">
    <text evidence="1">The sequence shown here is derived from an EMBL/GenBank/DDBJ whole genome shotgun (WGS) entry which is preliminary data.</text>
</comment>
<dbReference type="Gene3D" id="1.20.1260.120">
    <property type="entry name" value="Protein of unknown function DUF2935"/>
    <property type="match status" value="1"/>
</dbReference>
<protein>
    <submittedName>
        <fullName evidence="1">Uncharacterized protein</fullName>
    </submittedName>
</protein>
<dbReference type="AlphaFoldDB" id="A0A024P3J4"/>
<dbReference type="InterPro" id="IPR021328">
    <property type="entry name" value="CotB-like"/>
</dbReference>
<gene>
    <name evidence="1" type="ORF">BN983_01441</name>
</gene>
<evidence type="ECO:0000313" key="2">
    <source>
        <dbReference type="Proteomes" id="UP000028868"/>
    </source>
</evidence>
<name>A0A024P3J4_9BACI</name>
<keyword evidence="2" id="KW-1185">Reference proteome</keyword>
<accession>A0A024P3J4</accession>
<reference evidence="1 2" key="2">
    <citation type="submission" date="2014-05" db="EMBL/GenBank/DDBJ databases">
        <title>Draft genome sequence of Halobacillus karajensis HK-03.</title>
        <authorList>
            <person name="Khelaifia S."/>
            <person name="Croce O."/>
            <person name="Lagier J.C."/>
            <person name="Raoult D."/>
        </authorList>
    </citation>
    <scope>NUCLEOTIDE SEQUENCE [LARGE SCALE GENOMIC DNA]</scope>
    <source>
        <strain evidence="1 2">HD-03</strain>
    </source>
</reference>
<dbReference type="EMBL" id="CCDI010000001">
    <property type="protein sequence ID" value="CDQ23219.1"/>
    <property type="molecule type" value="Genomic_DNA"/>
</dbReference>
<dbReference type="Proteomes" id="UP000028868">
    <property type="component" value="Unassembled WGS sequence"/>
</dbReference>
<reference evidence="2" key="1">
    <citation type="submission" date="2014-03" db="EMBL/GenBank/DDBJ databases">
        <authorList>
            <person name="Urmite Genomes U."/>
        </authorList>
    </citation>
    <scope>NUCLEOTIDE SEQUENCE [LARGE SCALE GENOMIC DNA]</scope>
    <source>
        <strain evidence="2">HD-03</strain>
    </source>
</reference>
<proteinExistence type="predicted"/>
<organism evidence="1 2">
    <name type="scientific">Halobacillus karajensis</name>
    <dbReference type="NCBI Taxonomy" id="195088"/>
    <lineage>
        <taxon>Bacteria</taxon>
        <taxon>Bacillati</taxon>
        <taxon>Bacillota</taxon>
        <taxon>Bacilli</taxon>
        <taxon>Bacillales</taxon>
        <taxon>Bacillaceae</taxon>
        <taxon>Halobacillus</taxon>
    </lineage>
</organism>
<evidence type="ECO:0000313" key="1">
    <source>
        <dbReference type="EMBL" id="CDQ23219.1"/>
    </source>
</evidence>
<dbReference type="SUPFAM" id="SSF158430">
    <property type="entry name" value="Bacillus cereus metalloprotein-like"/>
    <property type="match status" value="1"/>
</dbReference>